<accession>A0A0K2TQ08</accession>
<reference evidence="1" key="1">
    <citation type="submission" date="2014-05" db="EMBL/GenBank/DDBJ databases">
        <authorList>
            <person name="Chronopoulou M."/>
        </authorList>
    </citation>
    <scope>NUCLEOTIDE SEQUENCE</scope>
    <source>
        <tissue evidence="1">Whole organism</tissue>
    </source>
</reference>
<dbReference type="EMBL" id="HACA01010758">
    <property type="protein sequence ID" value="CDW28119.1"/>
    <property type="molecule type" value="Transcribed_RNA"/>
</dbReference>
<protein>
    <submittedName>
        <fullName evidence="1">Uncharacterized protein</fullName>
    </submittedName>
</protein>
<organism evidence="1">
    <name type="scientific">Lepeophtheirus salmonis</name>
    <name type="common">Salmon louse</name>
    <name type="synonym">Caligus salmonis</name>
    <dbReference type="NCBI Taxonomy" id="72036"/>
    <lineage>
        <taxon>Eukaryota</taxon>
        <taxon>Metazoa</taxon>
        <taxon>Ecdysozoa</taxon>
        <taxon>Arthropoda</taxon>
        <taxon>Crustacea</taxon>
        <taxon>Multicrustacea</taxon>
        <taxon>Hexanauplia</taxon>
        <taxon>Copepoda</taxon>
        <taxon>Siphonostomatoida</taxon>
        <taxon>Caligidae</taxon>
        <taxon>Lepeophtheirus</taxon>
    </lineage>
</organism>
<dbReference type="EMBL" id="HACA01010757">
    <property type="protein sequence ID" value="CDW28118.1"/>
    <property type="molecule type" value="Transcribed_RNA"/>
</dbReference>
<dbReference type="AlphaFoldDB" id="A0A0K2TQ08"/>
<evidence type="ECO:0000313" key="1">
    <source>
        <dbReference type="EMBL" id="CDW28118.1"/>
    </source>
</evidence>
<proteinExistence type="predicted"/>
<name>A0A0K2TQ08_LEPSM</name>
<sequence>MLMPNSTLSPTRTYSYNSATNPQGYVPSFMSTHECSIRFCILLN</sequence>